<feature type="transmembrane region" description="Helical" evidence="7">
    <location>
        <begin position="109"/>
        <end position="129"/>
    </location>
</feature>
<dbReference type="InterPro" id="IPR007227">
    <property type="entry name" value="Cell_shape_determining_MreD"/>
</dbReference>
<proteinExistence type="predicted"/>
<evidence type="ECO:0000313" key="10">
    <source>
        <dbReference type="EMBL" id="CAB5049709.1"/>
    </source>
</evidence>
<keyword evidence="3 7" id="KW-0812">Transmembrane</keyword>
<dbReference type="EMBL" id="CAEZZL010000148">
    <property type="protein sequence ID" value="CAB4771278.1"/>
    <property type="molecule type" value="Genomic_DNA"/>
</dbReference>
<keyword evidence="4" id="KW-0133">Cell shape</keyword>
<keyword evidence="5 7" id="KW-1133">Transmembrane helix</keyword>
<dbReference type="NCBIfam" id="TIGR03426">
    <property type="entry name" value="shape_MreD"/>
    <property type="match status" value="1"/>
</dbReference>
<dbReference type="AlphaFoldDB" id="A0A6J7T7I2"/>
<evidence type="ECO:0000256" key="7">
    <source>
        <dbReference type="SAM" id="Phobius"/>
    </source>
</evidence>
<name>A0A6J7T7I2_9ZZZZ</name>
<evidence type="ECO:0000256" key="1">
    <source>
        <dbReference type="ARBA" id="ARBA00004651"/>
    </source>
</evidence>
<dbReference type="GO" id="GO:0005886">
    <property type="term" value="C:plasma membrane"/>
    <property type="evidence" value="ECO:0007669"/>
    <property type="project" value="UniProtKB-SubCell"/>
</dbReference>
<feature type="transmembrane region" description="Helical" evidence="7">
    <location>
        <begin position="12"/>
        <end position="30"/>
    </location>
</feature>
<feature type="transmembrane region" description="Helical" evidence="7">
    <location>
        <begin position="135"/>
        <end position="154"/>
    </location>
</feature>
<evidence type="ECO:0000256" key="2">
    <source>
        <dbReference type="ARBA" id="ARBA00022475"/>
    </source>
</evidence>
<gene>
    <name evidence="8" type="ORF">UFOPK2334_00847</name>
    <name evidence="9" type="ORF">UFOPK2870_01326</name>
    <name evidence="10" type="ORF">UFOPK4293_00842</name>
</gene>
<evidence type="ECO:0000256" key="5">
    <source>
        <dbReference type="ARBA" id="ARBA00022989"/>
    </source>
</evidence>
<protein>
    <submittedName>
        <fullName evidence="10">Unannotated protein</fullName>
    </submittedName>
</protein>
<evidence type="ECO:0000256" key="6">
    <source>
        <dbReference type="ARBA" id="ARBA00023136"/>
    </source>
</evidence>
<keyword evidence="2" id="KW-1003">Cell membrane</keyword>
<dbReference type="Pfam" id="PF04093">
    <property type="entry name" value="MreD"/>
    <property type="match status" value="1"/>
</dbReference>
<evidence type="ECO:0000256" key="4">
    <source>
        <dbReference type="ARBA" id="ARBA00022960"/>
    </source>
</evidence>
<comment type="subcellular location">
    <subcellularLocation>
        <location evidence="1">Cell membrane</location>
        <topology evidence="1">Multi-pass membrane protein</topology>
    </subcellularLocation>
</comment>
<feature type="transmembrane region" description="Helical" evidence="7">
    <location>
        <begin position="83"/>
        <end position="102"/>
    </location>
</feature>
<accession>A0A6J7T7I2</accession>
<dbReference type="GO" id="GO:0008360">
    <property type="term" value="P:regulation of cell shape"/>
    <property type="evidence" value="ECO:0007669"/>
    <property type="project" value="UniProtKB-KW"/>
</dbReference>
<keyword evidence="6 7" id="KW-0472">Membrane</keyword>
<evidence type="ECO:0000313" key="8">
    <source>
        <dbReference type="EMBL" id="CAB4676166.1"/>
    </source>
</evidence>
<evidence type="ECO:0000313" key="9">
    <source>
        <dbReference type="EMBL" id="CAB4771278.1"/>
    </source>
</evidence>
<evidence type="ECO:0000256" key="3">
    <source>
        <dbReference type="ARBA" id="ARBA00022692"/>
    </source>
</evidence>
<sequence>MIERILLFAENRYARLVLVGLMFLGVQTTVFNDMRPFGVCLQIMVLLAVSAGLARGSDTGAIAGFIIGLLYDMVLTTPMGLCAAVFAMVGYLAGIGQSLVYAPTWWSRMLLGAGASAIGMILLPIAFTLTGATGILNAHVLWVALIVGLFNAVLSIPTERLCRWALTEPVAVR</sequence>
<reference evidence="10" key="1">
    <citation type="submission" date="2020-05" db="EMBL/GenBank/DDBJ databases">
        <authorList>
            <person name="Chiriac C."/>
            <person name="Salcher M."/>
            <person name="Ghai R."/>
            <person name="Kavagutti S V."/>
        </authorList>
    </citation>
    <scope>NUCLEOTIDE SEQUENCE</scope>
</reference>
<dbReference type="EMBL" id="CAFBQH010000044">
    <property type="protein sequence ID" value="CAB5049709.1"/>
    <property type="molecule type" value="Genomic_DNA"/>
</dbReference>
<organism evidence="10">
    <name type="scientific">freshwater metagenome</name>
    <dbReference type="NCBI Taxonomy" id="449393"/>
    <lineage>
        <taxon>unclassified sequences</taxon>
        <taxon>metagenomes</taxon>
        <taxon>ecological metagenomes</taxon>
    </lineage>
</organism>
<dbReference type="EMBL" id="CAEZXA010000064">
    <property type="protein sequence ID" value="CAB4676166.1"/>
    <property type="molecule type" value="Genomic_DNA"/>
</dbReference>